<evidence type="ECO:0000256" key="2">
    <source>
        <dbReference type="ARBA" id="ARBA00022771"/>
    </source>
</evidence>
<evidence type="ECO:0000259" key="6">
    <source>
        <dbReference type="PROSITE" id="PS50145"/>
    </source>
</evidence>
<comment type="caution">
    <text evidence="7">The sequence shown here is derived from an EMBL/GenBank/DDBJ whole genome shotgun (WGS) entry which is preliminary data.</text>
</comment>
<protein>
    <recommendedName>
        <fullName evidence="9">TRAF-type zinc finger protein</fullName>
    </recommendedName>
</protein>
<name>A0A8S1NWL8_9CILI</name>
<keyword evidence="3 4" id="KW-0862">Zinc</keyword>
<evidence type="ECO:0000256" key="1">
    <source>
        <dbReference type="ARBA" id="ARBA00022723"/>
    </source>
</evidence>
<dbReference type="AlphaFoldDB" id="A0A8S1NWL8"/>
<dbReference type="InterPro" id="IPR001293">
    <property type="entry name" value="Znf_TRAF"/>
</dbReference>
<dbReference type="GO" id="GO:0008270">
    <property type="term" value="F:zinc ion binding"/>
    <property type="evidence" value="ECO:0007669"/>
    <property type="project" value="UniProtKB-KW"/>
</dbReference>
<feature type="domain" description="RING-type" evidence="5">
    <location>
        <begin position="22"/>
        <end position="63"/>
    </location>
</feature>
<gene>
    <name evidence="7" type="ORF">PSON_ATCC_30995.1.T0670236</name>
</gene>
<keyword evidence="8" id="KW-1185">Reference proteome</keyword>
<sequence>MQVLRFDQLVNRSPQIEELCKCMICLEIFIDPMCCESCENHFCQTCLTTWSQNQSARSCPVCNKLKEKQGQRILKNMLNDLDVYCCYKQNGCLGILKYSEYFFHIKSCQFKQMKCEYEGCNMDILLKDKNQHDNICPFKLLQCKWCSQEILRKKLEHHEQDECLERKVQCSKCSSEVPILLMQNHIDSCPENIQQCQLCLSNVKLKDVEKHDKNDCLEVFVKCSGCQQQLKRISMIQHRQSCQFVEIECENCQQLIQRKDLKDHTIAKCFKTLKQIISDQQRQIKGLYTFCEELSQQVSLMSQMQQQIKFSKYFKNKDIDVINDGKIALININQNDNKKIDRFVAIKNSKNKPIEIEFLHISDLNVCIGITQRQNIFNPKDYQKLNHQSYLFCANGIVYINENKDENGKKKNFGFVIGQKLELLYNDKFVSIKNCITQQYLKYNISYDNIDKDDIELYPVLCLRNNNDKVRILN</sequence>
<dbReference type="PANTHER" id="PTHR10131:SF94">
    <property type="entry name" value="TNF RECEPTOR-ASSOCIATED FACTOR 4"/>
    <property type="match status" value="1"/>
</dbReference>
<evidence type="ECO:0000256" key="4">
    <source>
        <dbReference type="PROSITE-ProRule" id="PRU00207"/>
    </source>
</evidence>
<evidence type="ECO:0000256" key="3">
    <source>
        <dbReference type="ARBA" id="ARBA00022833"/>
    </source>
</evidence>
<dbReference type="OrthoDB" id="287481at2759"/>
<dbReference type="PANTHER" id="PTHR10131">
    <property type="entry name" value="TNF RECEPTOR ASSOCIATED FACTOR"/>
    <property type="match status" value="1"/>
</dbReference>
<reference evidence="7" key="1">
    <citation type="submission" date="2021-01" db="EMBL/GenBank/DDBJ databases">
        <authorList>
            <consortium name="Genoscope - CEA"/>
            <person name="William W."/>
        </authorList>
    </citation>
    <scope>NUCLEOTIDE SEQUENCE</scope>
</reference>
<keyword evidence="1 4" id="KW-0479">Metal-binding</keyword>
<accession>A0A8S1NWL8</accession>
<organism evidence="7 8">
    <name type="scientific">Paramecium sonneborni</name>
    <dbReference type="NCBI Taxonomy" id="65129"/>
    <lineage>
        <taxon>Eukaryota</taxon>
        <taxon>Sar</taxon>
        <taxon>Alveolata</taxon>
        <taxon>Ciliophora</taxon>
        <taxon>Intramacronucleata</taxon>
        <taxon>Oligohymenophorea</taxon>
        <taxon>Peniculida</taxon>
        <taxon>Parameciidae</taxon>
        <taxon>Paramecium</taxon>
    </lineage>
</organism>
<feature type="domain" description="TRAF-type" evidence="6">
    <location>
        <begin position="238"/>
        <end position="269"/>
    </location>
</feature>
<dbReference type="InterPro" id="IPR001841">
    <property type="entry name" value="Znf_RING"/>
</dbReference>
<dbReference type="Proteomes" id="UP000692954">
    <property type="component" value="Unassembled WGS sequence"/>
</dbReference>
<evidence type="ECO:0000313" key="8">
    <source>
        <dbReference type="Proteomes" id="UP000692954"/>
    </source>
</evidence>
<dbReference type="PROSITE" id="PS50145">
    <property type="entry name" value="ZF_TRAF"/>
    <property type="match status" value="2"/>
</dbReference>
<dbReference type="EMBL" id="CAJJDN010000067">
    <property type="protein sequence ID" value="CAD8097098.1"/>
    <property type="molecule type" value="Genomic_DNA"/>
</dbReference>
<feature type="domain" description="TRAF-type" evidence="6">
    <location>
        <begin position="132"/>
        <end position="183"/>
    </location>
</feature>
<evidence type="ECO:0000313" key="7">
    <source>
        <dbReference type="EMBL" id="CAD8097098.1"/>
    </source>
</evidence>
<feature type="zinc finger region" description="TRAF-type" evidence="4">
    <location>
        <begin position="238"/>
        <end position="269"/>
    </location>
</feature>
<dbReference type="PROSITE" id="PS50089">
    <property type="entry name" value="ZF_RING_2"/>
    <property type="match status" value="1"/>
</dbReference>
<evidence type="ECO:0008006" key="9">
    <source>
        <dbReference type="Google" id="ProtNLM"/>
    </source>
</evidence>
<evidence type="ECO:0000259" key="5">
    <source>
        <dbReference type="PROSITE" id="PS50089"/>
    </source>
</evidence>
<keyword evidence="2 4" id="KW-0863">Zinc-finger</keyword>
<proteinExistence type="predicted"/>
<feature type="zinc finger region" description="TRAF-type" evidence="4">
    <location>
        <begin position="132"/>
        <end position="183"/>
    </location>
</feature>
<dbReference type="Pfam" id="PF02176">
    <property type="entry name" value="zf-TRAF"/>
    <property type="match status" value="2"/>
</dbReference>